<protein>
    <submittedName>
        <fullName evidence="2">Uncharacterized protein</fullName>
    </submittedName>
</protein>
<organism evidence="2 3">
    <name type="scientific">Lactuca sativa</name>
    <name type="common">Garden lettuce</name>
    <dbReference type="NCBI Taxonomy" id="4236"/>
    <lineage>
        <taxon>Eukaryota</taxon>
        <taxon>Viridiplantae</taxon>
        <taxon>Streptophyta</taxon>
        <taxon>Embryophyta</taxon>
        <taxon>Tracheophyta</taxon>
        <taxon>Spermatophyta</taxon>
        <taxon>Magnoliopsida</taxon>
        <taxon>eudicotyledons</taxon>
        <taxon>Gunneridae</taxon>
        <taxon>Pentapetalae</taxon>
        <taxon>asterids</taxon>
        <taxon>campanulids</taxon>
        <taxon>Asterales</taxon>
        <taxon>Asteraceae</taxon>
        <taxon>Cichorioideae</taxon>
        <taxon>Cichorieae</taxon>
        <taxon>Lactucinae</taxon>
        <taxon>Lactuca</taxon>
    </lineage>
</organism>
<dbReference type="AlphaFoldDB" id="A0A9R1XT38"/>
<feature type="region of interest" description="Disordered" evidence="1">
    <location>
        <begin position="122"/>
        <end position="178"/>
    </location>
</feature>
<accession>A0A9R1XT38</accession>
<dbReference type="EMBL" id="NBSK02000001">
    <property type="protein sequence ID" value="KAJ0224529.1"/>
    <property type="molecule type" value="Genomic_DNA"/>
</dbReference>
<sequence length="178" mass="20637">MAEKKSLLAMLEEIRLYMMEKESSGIPCFHVQATINYTQQDPTRFISIWFGKDKFLATYKSNTLPVNGSNMWEPTPYTKPLPPVERRMPRKPCMKRKMHVSKHEDRFSQISSKNYMQMGHNKVSCKNPSVKPKSKPKKKIGWPRLNPELTNCTRLGRGSGRCDNRQFPSFGASRPLTR</sequence>
<feature type="compositionally biased region" description="Basic residues" evidence="1">
    <location>
        <begin position="132"/>
        <end position="141"/>
    </location>
</feature>
<evidence type="ECO:0000313" key="3">
    <source>
        <dbReference type="Proteomes" id="UP000235145"/>
    </source>
</evidence>
<proteinExistence type="predicted"/>
<evidence type="ECO:0000256" key="1">
    <source>
        <dbReference type="SAM" id="MobiDB-lite"/>
    </source>
</evidence>
<keyword evidence="3" id="KW-1185">Reference proteome</keyword>
<evidence type="ECO:0000313" key="2">
    <source>
        <dbReference type="EMBL" id="KAJ0224529.1"/>
    </source>
</evidence>
<reference evidence="2 3" key="1">
    <citation type="journal article" date="2017" name="Nat. Commun.">
        <title>Genome assembly with in vitro proximity ligation data and whole-genome triplication in lettuce.</title>
        <authorList>
            <person name="Reyes-Chin-Wo S."/>
            <person name="Wang Z."/>
            <person name="Yang X."/>
            <person name="Kozik A."/>
            <person name="Arikit S."/>
            <person name="Song C."/>
            <person name="Xia L."/>
            <person name="Froenicke L."/>
            <person name="Lavelle D.O."/>
            <person name="Truco M.J."/>
            <person name="Xia R."/>
            <person name="Zhu S."/>
            <person name="Xu C."/>
            <person name="Xu H."/>
            <person name="Xu X."/>
            <person name="Cox K."/>
            <person name="Korf I."/>
            <person name="Meyers B.C."/>
            <person name="Michelmore R.W."/>
        </authorList>
    </citation>
    <scope>NUCLEOTIDE SEQUENCE [LARGE SCALE GENOMIC DNA]</scope>
    <source>
        <strain evidence="3">cv. Salinas</strain>
        <tissue evidence="2">Seedlings</tissue>
    </source>
</reference>
<gene>
    <name evidence="2" type="ORF">LSAT_V11C100045630</name>
</gene>
<comment type="caution">
    <text evidence="2">The sequence shown here is derived from an EMBL/GenBank/DDBJ whole genome shotgun (WGS) entry which is preliminary data.</text>
</comment>
<feature type="compositionally biased region" description="Low complexity" evidence="1">
    <location>
        <begin position="122"/>
        <end position="131"/>
    </location>
</feature>
<name>A0A9R1XT38_LACSA</name>
<dbReference type="Proteomes" id="UP000235145">
    <property type="component" value="Unassembled WGS sequence"/>
</dbReference>